<feature type="transmembrane region" description="Helical" evidence="1">
    <location>
        <begin position="408"/>
        <end position="427"/>
    </location>
</feature>
<feature type="transmembrane region" description="Helical" evidence="1">
    <location>
        <begin position="266"/>
        <end position="290"/>
    </location>
</feature>
<protein>
    <recommendedName>
        <fullName evidence="4">Citrate transporter</fullName>
    </recommendedName>
</protein>
<reference evidence="2" key="1">
    <citation type="journal article" date="2021" name="PeerJ">
        <title>Extensive microbial diversity within the chicken gut microbiome revealed by metagenomics and culture.</title>
        <authorList>
            <person name="Gilroy R."/>
            <person name="Ravi A."/>
            <person name="Getino M."/>
            <person name="Pursley I."/>
            <person name="Horton D.L."/>
            <person name="Alikhan N.F."/>
            <person name="Baker D."/>
            <person name="Gharbi K."/>
            <person name="Hall N."/>
            <person name="Watson M."/>
            <person name="Adriaenssens E.M."/>
            <person name="Foster-Nyarko E."/>
            <person name="Jarju S."/>
            <person name="Secka A."/>
            <person name="Antonio M."/>
            <person name="Oren A."/>
            <person name="Chaudhuri R.R."/>
            <person name="La Ragione R."/>
            <person name="Hildebrand F."/>
            <person name="Pallen M.J."/>
        </authorList>
    </citation>
    <scope>NUCLEOTIDE SEQUENCE</scope>
    <source>
        <strain evidence="2">ChiSxjej3B15-24422</strain>
    </source>
</reference>
<proteinExistence type="predicted"/>
<keyword evidence="1" id="KW-1133">Transmembrane helix</keyword>
<name>A0A9D2C6A2_9FIRM</name>
<dbReference type="AlphaFoldDB" id="A0A9D2C6A2"/>
<feature type="transmembrane region" description="Helical" evidence="1">
    <location>
        <begin position="350"/>
        <end position="370"/>
    </location>
</feature>
<evidence type="ECO:0000256" key="1">
    <source>
        <dbReference type="SAM" id="Phobius"/>
    </source>
</evidence>
<evidence type="ECO:0008006" key="4">
    <source>
        <dbReference type="Google" id="ProtNLM"/>
    </source>
</evidence>
<feature type="transmembrane region" description="Helical" evidence="1">
    <location>
        <begin position="104"/>
        <end position="121"/>
    </location>
</feature>
<feature type="transmembrane region" description="Helical" evidence="1">
    <location>
        <begin position="377"/>
        <end position="402"/>
    </location>
</feature>
<feature type="transmembrane region" description="Helical" evidence="1">
    <location>
        <begin position="36"/>
        <end position="59"/>
    </location>
</feature>
<feature type="transmembrane region" description="Helical" evidence="1">
    <location>
        <begin position="302"/>
        <end position="321"/>
    </location>
</feature>
<feature type="transmembrane region" description="Helical" evidence="1">
    <location>
        <begin position="239"/>
        <end position="260"/>
    </location>
</feature>
<gene>
    <name evidence="2" type="ORF">H9831_02965</name>
</gene>
<feature type="transmembrane region" description="Helical" evidence="1">
    <location>
        <begin position="127"/>
        <end position="152"/>
    </location>
</feature>
<accession>A0A9D2C6A2</accession>
<organism evidence="2 3">
    <name type="scientific">Candidatus Eisenbergiella pullistercoris</name>
    <dbReference type="NCBI Taxonomy" id="2838555"/>
    <lineage>
        <taxon>Bacteria</taxon>
        <taxon>Bacillati</taxon>
        <taxon>Bacillota</taxon>
        <taxon>Clostridia</taxon>
        <taxon>Lachnospirales</taxon>
        <taxon>Lachnospiraceae</taxon>
        <taxon>Eisenbergiella</taxon>
    </lineage>
</organism>
<sequence length="457" mass="47434">MVTLSLVHYIFIIMTVIILGFLIFKKEIVIPCIMGILLIGLAYTGNVVTSVQILNSAIITSNSELFGIMLVIALVTAMSKAMHTAGIDELMIRPVRKIIRRPSGAFWGIGICMLIVSWLIWPSPAVVLIGALLLPVAGRVGLPAIWAAVAMNIFGHGMGLSSDYFIQGAPAITAASASIPVTSVISASVPLWAVMSVTVAAVSFFMMKREMKKNAGAGQAEISSEYAVSEITRPVLARVLAIVVTVTFAAIIIAMIALKIQGGDATALVAGAALILTCVITIAGSGFQAALSETVDYLKEGFVFSVRIFAPVLVIAAFFFLGSEDYAVRILGEGAPAILNDISFFISDHVPVNSVFCVIVEVLVGIITGLDGSGFSGLPLVGSIAGTFSATAGLDTASLAALGQLTTVWVGGGTIIPWGVVPVAAICGISPAELARKNMIPVVTGIVVTAVAALFLV</sequence>
<keyword evidence="1" id="KW-0812">Transmembrane</keyword>
<feature type="transmembrane region" description="Helical" evidence="1">
    <location>
        <begin position="65"/>
        <end position="83"/>
    </location>
</feature>
<reference evidence="2" key="2">
    <citation type="submission" date="2021-04" db="EMBL/GenBank/DDBJ databases">
        <authorList>
            <person name="Gilroy R."/>
        </authorList>
    </citation>
    <scope>NUCLEOTIDE SEQUENCE</scope>
    <source>
        <strain evidence="2">ChiSxjej3B15-24422</strain>
    </source>
</reference>
<comment type="caution">
    <text evidence="2">The sequence shown here is derived from an EMBL/GenBank/DDBJ whole genome shotgun (WGS) entry which is preliminary data.</text>
</comment>
<keyword evidence="1" id="KW-0472">Membrane</keyword>
<feature type="transmembrane region" description="Helical" evidence="1">
    <location>
        <begin position="439"/>
        <end position="456"/>
    </location>
</feature>
<evidence type="ECO:0000313" key="2">
    <source>
        <dbReference type="EMBL" id="HIY59634.1"/>
    </source>
</evidence>
<evidence type="ECO:0000313" key="3">
    <source>
        <dbReference type="Proteomes" id="UP000824007"/>
    </source>
</evidence>
<dbReference type="Proteomes" id="UP000824007">
    <property type="component" value="Unassembled WGS sequence"/>
</dbReference>
<feature type="transmembrane region" description="Helical" evidence="1">
    <location>
        <begin position="189"/>
        <end position="207"/>
    </location>
</feature>
<feature type="transmembrane region" description="Helical" evidence="1">
    <location>
        <begin position="6"/>
        <end position="24"/>
    </location>
</feature>
<dbReference type="EMBL" id="DXDD01000038">
    <property type="protein sequence ID" value="HIY59634.1"/>
    <property type="molecule type" value="Genomic_DNA"/>
</dbReference>